<keyword evidence="2" id="KW-1185">Reference proteome</keyword>
<protein>
    <submittedName>
        <fullName evidence="1">Uncharacterized protein</fullName>
    </submittedName>
</protein>
<evidence type="ECO:0000313" key="2">
    <source>
        <dbReference type="Proteomes" id="UP000266723"/>
    </source>
</evidence>
<sequence>MHGFVSYRRFGRARSLRNDQAMYVRGRYVATEFGSSSVATDRALARANDRAWLVRSPIAILELARGRFGCVSVPLDNRSSSSFRLHYFLLYHNKIDLQLTLSTELSAQDMDVFINKIENKDLSAPDSGSIMELEKDSNDTPISDDPSFQVLPQVVEDVALASSSKSVAGVASPQKKPSVLYLSTTGCSLFSVIEIPGSAAGHCFGRG</sequence>
<dbReference type="Proteomes" id="UP000266723">
    <property type="component" value="Unassembled WGS sequence"/>
</dbReference>
<proteinExistence type="predicted"/>
<reference evidence="1 2" key="1">
    <citation type="journal article" date="2020" name="BMC Genomics">
        <title>Intraspecific diversification of the crop wild relative Brassica cretica Lam. using demographic model selection.</title>
        <authorList>
            <person name="Kioukis A."/>
            <person name="Michalopoulou V.A."/>
            <person name="Briers L."/>
            <person name="Pirintsos S."/>
            <person name="Studholme D.J."/>
            <person name="Pavlidis P."/>
            <person name="Sarris P.F."/>
        </authorList>
    </citation>
    <scope>NUCLEOTIDE SEQUENCE [LARGE SCALE GENOMIC DNA]</scope>
    <source>
        <strain evidence="2">cv. PFS-1207/04</strain>
    </source>
</reference>
<evidence type="ECO:0000313" key="1">
    <source>
        <dbReference type="EMBL" id="KAF3597221.1"/>
    </source>
</evidence>
<dbReference type="EMBL" id="QGKV02000299">
    <property type="protein sequence ID" value="KAF3597221.1"/>
    <property type="molecule type" value="Genomic_DNA"/>
</dbReference>
<gene>
    <name evidence="1" type="ORF">DY000_02025235</name>
</gene>
<comment type="caution">
    <text evidence="1">The sequence shown here is derived from an EMBL/GenBank/DDBJ whole genome shotgun (WGS) entry which is preliminary data.</text>
</comment>
<accession>A0ABQ7EJY1</accession>
<organism evidence="1 2">
    <name type="scientific">Brassica cretica</name>
    <name type="common">Mustard</name>
    <dbReference type="NCBI Taxonomy" id="69181"/>
    <lineage>
        <taxon>Eukaryota</taxon>
        <taxon>Viridiplantae</taxon>
        <taxon>Streptophyta</taxon>
        <taxon>Embryophyta</taxon>
        <taxon>Tracheophyta</taxon>
        <taxon>Spermatophyta</taxon>
        <taxon>Magnoliopsida</taxon>
        <taxon>eudicotyledons</taxon>
        <taxon>Gunneridae</taxon>
        <taxon>Pentapetalae</taxon>
        <taxon>rosids</taxon>
        <taxon>malvids</taxon>
        <taxon>Brassicales</taxon>
        <taxon>Brassicaceae</taxon>
        <taxon>Brassiceae</taxon>
        <taxon>Brassica</taxon>
    </lineage>
</organism>
<name>A0ABQ7EJY1_BRACR</name>